<evidence type="ECO:0000313" key="3">
    <source>
        <dbReference type="Proteomes" id="UP000521872"/>
    </source>
</evidence>
<feature type="region of interest" description="Disordered" evidence="1">
    <location>
        <begin position="39"/>
        <end position="72"/>
    </location>
</feature>
<sequence>MPYPVAVPAPYLPHAVGLSGAGDGRRASVDSNAMDYGASGARHSGLGGGDNFSDGDGSHGVPSVPSSAASSSVHLPLVGGGGEYGGGYGVCCF</sequence>
<comment type="caution">
    <text evidence="2">The sequence shown here is derived from an EMBL/GenBank/DDBJ whole genome shotgun (WGS) entry which is preliminary data.</text>
</comment>
<proteinExistence type="predicted"/>
<accession>A0A8H4VJU5</accession>
<evidence type="ECO:0000313" key="2">
    <source>
        <dbReference type="EMBL" id="KAF4613526.1"/>
    </source>
</evidence>
<dbReference type="AlphaFoldDB" id="A0A8H4VJU5"/>
<keyword evidence="3" id="KW-1185">Reference proteome</keyword>
<evidence type="ECO:0000256" key="1">
    <source>
        <dbReference type="SAM" id="MobiDB-lite"/>
    </source>
</evidence>
<dbReference type="EMBL" id="JAACJL010000045">
    <property type="protein sequence ID" value="KAF4613526.1"/>
    <property type="molecule type" value="Genomic_DNA"/>
</dbReference>
<name>A0A8H4VJU5_9AGAR</name>
<dbReference type="Proteomes" id="UP000521872">
    <property type="component" value="Unassembled WGS sequence"/>
</dbReference>
<reference evidence="2 3" key="1">
    <citation type="submission" date="2019-12" db="EMBL/GenBank/DDBJ databases">
        <authorList>
            <person name="Floudas D."/>
            <person name="Bentzer J."/>
            <person name="Ahren D."/>
            <person name="Johansson T."/>
            <person name="Persson P."/>
            <person name="Tunlid A."/>
        </authorList>
    </citation>
    <scope>NUCLEOTIDE SEQUENCE [LARGE SCALE GENOMIC DNA]</scope>
    <source>
        <strain evidence="2 3">CBS 102.39</strain>
    </source>
</reference>
<feature type="compositionally biased region" description="Low complexity" evidence="1">
    <location>
        <begin position="51"/>
        <end position="72"/>
    </location>
</feature>
<organism evidence="2 3">
    <name type="scientific">Agrocybe pediades</name>
    <dbReference type="NCBI Taxonomy" id="84607"/>
    <lineage>
        <taxon>Eukaryota</taxon>
        <taxon>Fungi</taxon>
        <taxon>Dikarya</taxon>
        <taxon>Basidiomycota</taxon>
        <taxon>Agaricomycotina</taxon>
        <taxon>Agaricomycetes</taxon>
        <taxon>Agaricomycetidae</taxon>
        <taxon>Agaricales</taxon>
        <taxon>Agaricineae</taxon>
        <taxon>Strophariaceae</taxon>
        <taxon>Agrocybe</taxon>
    </lineage>
</organism>
<gene>
    <name evidence="2" type="ORF">D9613_008193</name>
</gene>
<protein>
    <submittedName>
        <fullName evidence="2">Uncharacterized protein</fullName>
    </submittedName>
</protein>